<keyword evidence="3" id="KW-0813">Transport</keyword>
<keyword evidence="7" id="KW-0998">Cell outer membrane</keyword>
<dbReference type="NCBIfam" id="TIGR01844">
    <property type="entry name" value="type_I_sec_TolC"/>
    <property type="match status" value="1"/>
</dbReference>
<feature type="coiled-coil region" evidence="8">
    <location>
        <begin position="144"/>
        <end position="209"/>
    </location>
</feature>
<dbReference type="Pfam" id="PF02321">
    <property type="entry name" value="OEP"/>
    <property type="match status" value="2"/>
</dbReference>
<dbReference type="EMBL" id="FOSH01000004">
    <property type="protein sequence ID" value="SFK06235.1"/>
    <property type="molecule type" value="Genomic_DNA"/>
</dbReference>
<gene>
    <name evidence="10" type="ORF">SAMN04488079_104186</name>
</gene>
<keyword evidence="8" id="KW-0175">Coiled coil</keyword>
<feature type="signal peptide" evidence="9">
    <location>
        <begin position="1"/>
        <end position="23"/>
    </location>
</feature>
<dbReference type="InterPro" id="IPR051906">
    <property type="entry name" value="TolC-like"/>
</dbReference>
<dbReference type="Gene3D" id="1.20.1600.10">
    <property type="entry name" value="Outer membrane efflux proteins (OEP)"/>
    <property type="match status" value="1"/>
</dbReference>
<dbReference type="RefSeq" id="WP_091712024.1">
    <property type="nucleotide sequence ID" value="NZ_FOSH01000004.1"/>
</dbReference>
<evidence type="ECO:0000256" key="4">
    <source>
        <dbReference type="ARBA" id="ARBA00022452"/>
    </source>
</evidence>
<evidence type="ECO:0000256" key="1">
    <source>
        <dbReference type="ARBA" id="ARBA00004442"/>
    </source>
</evidence>
<keyword evidence="4" id="KW-1134">Transmembrane beta strand</keyword>
<evidence type="ECO:0000256" key="3">
    <source>
        <dbReference type="ARBA" id="ARBA00022448"/>
    </source>
</evidence>
<reference evidence="11" key="1">
    <citation type="submission" date="2016-10" db="EMBL/GenBank/DDBJ databases">
        <authorList>
            <person name="Varghese N."/>
            <person name="Submissions S."/>
        </authorList>
    </citation>
    <scope>NUCLEOTIDE SEQUENCE [LARGE SCALE GENOMIC DNA]</scope>
    <source>
        <strain evidence="11">DSM 11578</strain>
    </source>
</reference>
<protein>
    <submittedName>
        <fullName evidence="10">Outer membrane protein, adhesin transport system</fullName>
    </submittedName>
</protein>
<evidence type="ECO:0000313" key="11">
    <source>
        <dbReference type="Proteomes" id="UP000198924"/>
    </source>
</evidence>
<dbReference type="PANTHER" id="PTHR30026:SF22">
    <property type="entry name" value="OUTER MEMBRANE EFFLUX PROTEIN"/>
    <property type="match status" value="1"/>
</dbReference>
<dbReference type="GO" id="GO:0015288">
    <property type="term" value="F:porin activity"/>
    <property type="evidence" value="ECO:0007669"/>
    <property type="project" value="TreeGrafter"/>
</dbReference>
<evidence type="ECO:0000256" key="7">
    <source>
        <dbReference type="ARBA" id="ARBA00023237"/>
    </source>
</evidence>
<evidence type="ECO:0000313" key="10">
    <source>
        <dbReference type="EMBL" id="SFK06235.1"/>
    </source>
</evidence>
<dbReference type="Proteomes" id="UP000198924">
    <property type="component" value="Unassembled WGS sequence"/>
</dbReference>
<comment type="similarity">
    <text evidence="2">Belongs to the outer membrane factor (OMF) (TC 1.B.17) family.</text>
</comment>
<dbReference type="InterPro" id="IPR010130">
    <property type="entry name" value="T1SS_OMP_TolC"/>
</dbReference>
<dbReference type="PANTHER" id="PTHR30026">
    <property type="entry name" value="OUTER MEMBRANE PROTEIN TOLC"/>
    <property type="match status" value="1"/>
</dbReference>
<dbReference type="InterPro" id="IPR003423">
    <property type="entry name" value="OMP_efflux"/>
</dbReference>
<keyword evidence="11" id="KW-1185">Reference proteome</keyword>
<keyword evidence="5" id="KW-0812">Transmembrane</keyword>
<dbReference type="OrthoDB" id="9814637at2"/>
<dbReference type="GO" id="GO:1990281">
    <property type="term" value="C:efflux pump complex"/>
    <property type="evidence" value="ECO:0007669"/>
    <property type="project" value="TreeGrafter"/>
</dbReference>
<accession>A0A1I3WFF5</accession>
<feature type="chain" id="PRO_5011578262" evidence="9">
    <location>
        <begin position="24"/>
        <end position="447"/>
    </location>
</feature>
<dbReference type="SUPFAM" id="SSF56954">
    <property type="entry name" value="Outer membrane efflux proteins (OEP)"/>
    <property type="match status" value="1"/>
</dbReference>
<keyword evidence="6" id="KW-0472">Membrane</keyword>
<evidence type="ECO:0000256" key="6">
    <source>
        <dbReference type="ARBA" id="ARBA00023136"/>
    </source>
</evidence>
<dbReference type="GO" id="GO:0015562">
    <property type="term" value="F:efflux transmembrane transporter activity"/>
    <property type="evidence" value="ECO:0007669"/>
    <property type="project" value="InterPro"/>
</dbReference>
<dbReference type="STRING" id="45496.SAMN04488079_104186"/>
<dbReference type="AlphaFoldDB" id="A0A1I3WFF5"/>
<name>A0A1I3WFF5_9GAMM</name>
<sequence length="447" mass="49944">MVLSRFSTIFAACLAAIASTNIAAETLQEAVDATLKQNPEVLAEANRRYSVDKTVDQAKAGYYPRVDLTLGTGYERTKNPATRPDHASLHRVEAEIRATQMLYDGFATKSAVEQSQAQAEAAGYDVTDKAETIGLNTVQSYLDVLKRQQLLEETQENLEQHEKIFDKIKLRTEAGVGNRSDLDQTTGRVALAEANLRSTEGNLQDAKTRYERLVGHAPESLIDPGKSCCDTAPSDVEDALQIAYRQHPSLWSAMAQHEASLAQEEGAKAPFHPHVNAELSTRADNNLDGTRGHEKEAQAMIRMDYNLLNGGADKARIEETKYLSEQAKQNAEITKRNVDRDVRMAWINVETLSRRLPILEQRKIAAEKTRDAYFEQFNVGRRTLLDLLDTENELLTARNDYTNAYYDHIYACYWLSETMGKLMESLSVQAPDAAIVVAQPQTTESQK</sequence>
<comment type="subcellular location">
    <subcellularLocation>
        <location evidence="1">Cell outer membrane</location>
    </subcellularLocation>
</comment>
<organism evidence="10 11">
    <name type="scientific">Methylophaga sulfidovorans</name>
    <dbReference type="NCBI Taxonomy" id="45496"/>
    <lineage>
        <taxon>Bacteria</taxon>
        <taxon>Pseudomonadati</taxon>
        <taxon>Pseudomonadota</taxon>
        <taxon>Gammaproteobacteria</taxon>
        <taxon>Thiotrichales</taxon>
        <taxon>Piscirickettsiaceae</taxon>
        <taxon>Methylophaga</taxon>
    </lineage>
</organism>
<keyword evidence="9" id="KW-0732">Signal</keyword>
<evidence type="ECO:0000256" key="5">
    <source>
        <dbReference type="ARBA" id="ARBA00022692"/>
    </source>
</evidence>
<evidence type="ECO:0000256" key="2">
    <source>
        <dbReference type="ARBA" id="ARBA00007613"/>
    </source>
</evidence>
<evidence type="ECO:0000256" key="9">
    <source>
        <dbReference type="SAM" id="SignalP"/>
    </source>
</evidence>
<dbReference type="GO" id="GO:0009279">
    <property type="term" value="C:cell outer membrane"/>
    <property type="evidence" value="ECO:0007669"/>
    <property type="project" value="UniProtKB-SubCell"/>
</dbReference>
<proteinExistence type="inferred from homology"/>
<evidence type="ECO:0000256" key="8">
    <source>
        <dbReference type="SAM" id="Coils"/>
    </source>
</evidence>